<keyword evidence="3" id="KW-1185">Reference proteome</keyword>
<dbReference type="Proteomes" id="UP000598996">
    <property type="component" value="Unassembled WGS sequence"/>
</dbReference>
<dbReference type="EMBL" id="JAENHO010000024">
    <property type="protein sequence ID" value="MBL7261913.1"/>
    <property type="molecule type" value="Genomic_DNA"/>
</dbReference>
<evidence type="ECO:0000313" key="2">
    <source>
        <dbReference type="EMBL" id="MBL7261913.1"/>
    </source>
</evidence>
<proteinExistence type="predicted"/>
<accession>A0ABS1W5B1</accession>
<organism evidence="2 3">
    <name type="scientific">Paractinoplanes lichenicola</name>
    <dbReference type="NCBI Taxonomy" id="2802976"/>
    <lineage>
        <taxon>Bacteria</taxon>
        <taxon>Bacillati</taxon>
        <taxon>Actinomycetota</taxon>
        <taxon>Actinomycetes</taxon>
        <taxon>Micromonosporales</taxon>
        <taxon>Micromonosporaceae</taxon>
        <taxon>Paractinoplanes</taxon>
    </lineage>
</organism>
<dbReference type="Gene3D" id="1.25.40.10">
    <property type="entry name" value="Tetratricopeptide repeat domain"/>
    <property type="match status" value="2"/>
</dbReference>
<evidence type="ECO:0000256" key="1">
    <source>
        <dbReference type="SAM" id="MobiDB-lite"/>
    </source>
</evidence>
<dbReference type="RefSeq" id="WP_203078470.1">
    <property type="nucleotide sequence ID" value="NZ_JAENHO010000024.1"/>
</dbReference>
<comment type="caution">
    <text evidence="2">The sequence shown here is derived from an EMBL/GenBank/DDBJ whole genome shotgun (WGS) entry which is preliminary data.</text>
</comment>
<feature type="region of interest" description="Disordered" evidence="1">
    <location>
        <begin position="119"/>
        <end position="158"/>
    </location>
</feature>
<dbReference type="InterPro" id="IPR011990">
    <property type="entry name" value="TPR-like_helical_dom_sf"/>
</dbReference>
<sequence>MLLKGRIRDIRFGSGPDGASLGTTMNGRDIAADAQFTEELAWLYEAAGSPTHEALSRAAARWDPPVKLAKQTLSDWLTGKSVPNDPATVRRLITHLTVLARRRPTFVARPVDWRQLHASAKAARRGARRRSEDPEHQGPAPDAQDVSADGSGSPPLGHLVAECDPIALEVHRAIDIPGSDQQSILPAYVERSHDRRLQRIADEVLAGARRMITLVGESSTGKTRACWELVQYIGSHSREEWRIWHPFDPTRPEAAAEDIGRVGARTIVWLNEAQLYLAPPDSRLGERVAAGLRTLLAAKDAGPVLVLATMWPNHWTAITGRPETGLADPQAQARELLGGTDIDVPDSFTAADQADLAGRDDPQLNHARAYASGGRITQYLAGAPLLFDRYLKARPTARAVLDVAIDARRLGHPPAIPLALLEQAAPGYLDDDQWARDGRSGWLEQVLDYLAAPCNGARGPLTSLRPRPGEPHANGGPTYRLADYLEQVCTPSRLGVYPPSSFWDAAVSVIEDVPTLQAFGQAAERRGRYRDAALLYRAAAELGDVDALVAMARLREQAGDKSGATRIYEQAGRHDHAGALTALAFQRERGGKLPAASGLYQQAADHGDARAARALARLNGPSATSQGDPAAADGTLVFATSGSLSPAERTPTSDPRRARRAAAEPTFNRGDVGRLRQRSVDRAAVALADLTRRCEKEGDHEGAEAAAHRAADLGYTGILSRLALRREASDDVPGAIRLGRAAADRGNPVILSSLGRRRERAGHPSEALELYCEAANRGDLNALVHLTLLLESSGDPDGAHNVRHFGIDGGGAPQEPWDFDSPVLLPAIQDRTSRTVVSRSVTV</sequence>
<protein>
    <submittedName>
        <fullName evidence="2">Sel1 repeat family protein</fullName>
    </submittedName>
</protein>
<dbReference type="SUPFAM" id="SSF81901">
    <property type="entry name" value="HCP-like"/>
    <property type="match status" value="2"/>
</dbReference>
<gene>
    <name evidence="2" type="ORF">JKJ07_47350</name>
</gene>
<evidence type="ECO:0000313" key="3">
    <source>
        <dbReference type="Proteomes" id="UP000598996"/>
    </source>
</evidence>
<feature type="region of interest" description="Disordered" evidence="1">
    <location>
        <begin position="639"/>
        <end position="670"/>
    </location>
</feature>
<reference evidence="2 3" key="1">
    <citation type="submission" date="2021-01" db="EMBL/GenBank/DDBJ databases">
        <title>Actinoplanes sp. nov. LDG1-01 isolated from lichen.</title>
        <authorList>
            <person name="Saeng-In P."/>
            <person name="Phongsopitanun W."/>
            <person name="Kanchanasin P."/>
            <person name="Yuki M."/>
            <person name="Kudo T."/>
            <person name="Ohkuma M."/>
            <person name="Tanasupawat S."/>
        </authorList>
    </citation>
    <scope>NUCLEOTIDE SEQUENCE [LARGE SCALE GENOMIC DNA]</scope>
    <source>
        <strain evidence="2 3">LDG1-01</strain>
    </source>
</reference>
<name>A0ABS1W5B1_9ACTN</name>